<protein>
    <submittedName>
        <fullName evidence="2">Uncharacterized protein</fullName>
    </submittedName>
</protein>
<gene>
    <name evidence="2" type="ORF">QBC46DRAFT_395430</name>
</gene>
<name>A0AAN6S0U8_9PEZI</name>
<dbReference type="AlphaFoldDB" id="A0AAN6S0U8"/>
<reference evidence="3" key="1">
    <citation type="journal article" date="2023" name="Mol. Phylogenet. Evol.">
        <title>Genome-scale phylogeny and comparative genomics of the fungal order Sordariales.</title>
        <authorList>
            <person name="Hensen N."/>
            <person name="Bonometti L."/>
            <person name="Westerberg I."/>
            <person name="Brannstrom I.O."/>
            <person name="Guillou S."/>
            <person name="Cros-Aarteil S."/>
            <person name="Calhoun S."/>
            <person name="Haridas S."/>
            <person name="Kuo A."/>
            <person name="Mondo S."/>
            <person name="Pangilinan J."/>
            <person name="Riley R."/>
            <person name="LaButti K."/>
            <person name="Andreopoulos B."/>
            <person name="Lipzen A."/>
            <person name="Chen C."/>
            <person name="Yan M."/>
            <person name="Daum C."/>
            <person name="Ng V."/>
            <person name="Clum A."/>
            <person name="Steindorff A."/>
            <person name="Ohm R.A."/>
            <person name="Martin F."/>
            <person name="Silar P."/>
            <person name="Natvig D.O."/>
            <person name="Lalanne C."/>
            <person name="Gautier V."/>
            <person name="Ament-Velasquez S.L."/>
            <person name="Kruys A."/>
            <person name="Hutchinson M.I."/>
            <person name="Powell A.J."/>
            <person name="Barry K."/>
            <person name="Miller A.N."/>
            <person name="Grigoriev I.V."/>
            <person name="Debuchy R."/>
            <person name="Gladieux P."/>
            <person name="Hiltunen Thoren M."/>
            <person name="Johannesson H."/>
        </authorList>
    </citation>
    <scope>NUCLEOTIDE SEQUENCE [LARGE SCALE GENOMIC DNA]</scope>
    <source>
        <strain evidence="3">CBS 340.73</strain>
    </source>
</reference>
<dbReference type="EMBL" id="MU853888">
    <property type="protein sequence ID" value="KAK3936304.1"/>
    <property type="molecule type" value="Genomic_DNA"/>
</dbReference>
<evidence type="ECO:0000313" key="3">
    <source>
        <dbReference type="Proteomes" id="UP001303473"/>
    </source>
</evidence>
<feature type="compositionally biased region" description="Pro residues" evidence="1">
    <location>
        <begin position="32"/>
        <end position="41"/>
    </location>
</feature>
<proteinExistence type="predicted"/>
<sequence>MSRYTSYSDDDSGVDEVNIRYERGGPIRRHGPPPPPPPPRTGPQFVQMIRPVGGPRPTVGYHHDHRDAFLGPERTVISTHSRSKSRERRSSPPTGQVAPVVIHNNIVNAEHSDHGGSDYSSDESSRVSRRHGRQQRRPHSRVGAGHSHSGIRSRSRSSSSHSYLEDARDKWELERAREQLQALQIANRRKDDERRVETHYKEEAELRRAKEDLERIRRQEEEGKRSKRYQEEAELVRAKEELMRIKREEDYKKEQERIRRDIELKQLEEEKKRQEEEEARKKAAEEAIAQYKAKEAERLEKERIEKERADKEYQRRLQEDLIHAGLDEKDIAAIMKKEKIKQREKREKEEEEAKDRPTYTRMSLKHLDIATLVEHKIEWEYDTDPNFILIKRWVPEWEQNMLWEHTRRYRLVEKKREEKVVLEIDDKRHRKHGEPQFEWVRKKERRRSKSPGLLMYLAGGRPS</sequence>
<dbReference type="Proteomes" id="UP001303473">
    <property type="component" value="Unassembled WGS sequence"/>
</dbReference>
<evidence type="ECO:0000256" key="1">
    <source>
        <dbReference type="SAM" id="MobiDB-lite"/>
    </source>
</evidence>
<evidence type="ECO:0000313" key="2">
    <source>
        <dbReference type="EMBL" id="KAK3936304.1"/>
    </source>
</evidence>
<feature type="region of interest" description="Disordered" evidence="1">
    <location>
        <begin position="1"/>
        <end position="168"/>
    </location>
</feature>
<organism evidence="2 3">
    <name type="scientific">Diplogelasinospora grovesii</name>
    <dbReference type="NCBI Taxonomy" id="303347"/>
    <lineage>
        <taxon>Eukaryota</taxon>
        <taxon>Fungi</taxon>
        <taxon>Dikarya</taxon>
        <taxon>Ascomycota</taxon>
        <taxon>Pezizomycotina</taxon>
        <taxon>Sordariomycetes</taxon>
        <taxon>Sordariomycetidae</taxon>
        <taxon>Sordariales</taxon>
        <taxon>Diplogelasinosporaceae</taxon>
        <taxon>Diplogelasinospora</taxon>
    </lineage>
</organism>
<feature type="compositionally biased region" description="Basic residues" evidence="1">
    <location>
        <begin position="127"/>
        <end position="140"/>
    </location>
</feature>
<feature type="compositionally biased region" description="Basic and acidic residues" evidence="1">
    <location>
        <begin position="344"/>
        <end position="358"/>
    </location>
</feature>
<keyword evidence="3" id="KW-1185">Reference proteome</keyword>
<comment type="caution">
    <text evidence="2">The sequence shown here is derived from an EMBL/GenBank/DDBJ whole genome shotgun (WGS) entry which is preliminary data.</text>
</comment>
<accession>A0AAN6S0U8</accession>
<feature type="region of interest" description="Disordered" evidence="1">
    <location>
        <begin position="339"/>
        <end position="358"/>
    </location>
</feature>